<organism evidence="1 2">
    <name type="scientific">Vibrio aestuarianus</name>
    <dbReference type="NCBI Taxonomy" id="28171"/>
    <lineage>
        <taxon>Bacteria</taxon>
        <taxon>Pseudomonadati</taxon>
        <taxon>Pseudomonadota</taxon>
        <taxon>Gammaproteobacteria</taxon>
        <taxon>Vibrionales</taxon>
        <taxon>Vibrionaceae</taxon>
        <taxon>Vibrio</taxon>
    </lineage>
</organism>
<protein>
    <recommendedName>
        <fullName evidence="3">KfrA N-terminal DNA-binding domain-containing protein</fullName>
    </recommendedName>
</protein>
<reference evidence="1" key="1">
    <citation type="submission" date="2022-02" db="EMBL/GenBank/DDBJ databases">
        <title>Emergence and expansion in Europe of a Vibrio aestuarianus clonal complex pathogenic for oysters.</title>
        <authorList>
            <person name="Mesnil A."/>
            <person name="Travers M.-A."/>
        </authorList>
    </citation>
    <scope>NUCLEOTIDE SEQUENCE</scope>
    <source>
        <strain evidence="1">19_064_15T1</strain>
    </source>
</reference>
<evidence type="ECO:0008006" key="3">
    <source>
        <dbReference type="Google" id="ProtNLM"/>
    </source>
</evidence>
<dbReference type="AlphaFoldDB" id="A0A9X4F9B4"/>
<dbReference type="Proteomes" id="UP001140978">
    <property type="component" value="Unassembled WGS sequence"/>
</dbReference>
<dbReference type="EMBL" id="JAKNAX010000018">
    <property type="protein sequence ID" value="MDE1346534.1"/>
    <property type="molecule type" value="Genomic_DNA"/>
</dbReference>
<proteinExistence type="predicted"/>
<comment type="caution">
    <text evidence="1">The sequence shown here is derived from an EMBL/GenBank/DDBJ whole genome shotgun (WGS) entry which is preliminary data.</text>
</comment>
<evidence type="ECO:0000313" key="1">
    <source>
        <dbReference type="EMBL" id="MDE1346534.1"/>
    </source>
</evidence>
<gene>
    <name evidence="1" type="ORF">L9X51_08840</name>
</gene>
<sequence>MLTKDVSQELETVFTSLHQQGKEPTVALVKARLTTSIPMPAIIAAIKSWKNAQRIPKIEVATKQSDSDRVAKLESQVADLLARVATLEAQLADKEK</sequence>
<accession>A0A9X4F9B4</accession>
<name>A0A9X4F9B4_9VIBR</name>
<evidence type="ECO:0000313" key="2">
    <source>
        <dbReference type="Proteomes" id="UP001140978"/>
    </source>
</evidence>
<dbReference type="RefSeq" id="WP_176313169.1">
    <property type="nucleotide sequence ID" value="NZ_JAKNAX010000018.1"/>
</dbReference>